<keyword evidence="4 5" id="KW-0443">Lipid metabolism</keyword>
<dbReference type="InterPro" id="IPR021771">
    <property type="entry name" value="Triacylglycerol_lipase_N"/>
</dbReference>
<feature type="active site" description="Proton acceptor" evidence="5">
    <location>
        <position position="454"/>
    </location>
</feature>
<evidence type="ECO:0000313" key="9">
    <source>
        <dbReference type="EMBL" id="KAK0468400.1"/>
    </source>
</evidence>
<dbReference type="AlphaFoldDB" id="A0AA39NMI5"/>
<evidence type="ECO:0000256" key="1">
    <source>
        <dbReference type="ARBA" id="ARBA00006104"/>
    </source>
</evidence>
<dbReference type="EC" id="3.1.1.-" evidence="6"/>
<proteinExistence type="inferred from homology"/>
<dbReference type="SUPFAM" id="SSF52151">
    <property type="entry name" value="FabD/lysophospholipase-like"/>
    <property type="match status" value="1"/>
</dbReference>
<comment type="function">
    <text evidence="6">Lipid hydrolase.</text>
</comment>
<dbReference type="InterPro" id="IPR016035">
    <property type="entry name" value="Acyl_Trfase/lysoPLipase"/>
</dbReference>
<evidence type="ECO:0000259" key="8">
    <source>
        <dbReference type="PROSITE" id="PS51635"/>
    </source>
</evidence>
<dbReference type="PROSITE" id="PS51635">
    <property type="entry name" value="PNPLA"/>
    <property type="match status" value="1"/>
</dbReference>
<dbReference type="EMBL" id="JAUEPS010000002">
    <property type="protein sequence ID" value="KAK0468400.1"/>
    <property type="molecule type" value="Genomic_DNA"/>
</dbReference>
<feature type="domain" description="PNPLA" evidence="8">
    <location>
        <begin position="276"/>
        <end position="467"/>
    </location>
</feature>
<sequence>MSHSAATNGVTDPWEAVYPVEEHLKAFEAALYADEVYIEHHGEASSPGSGPQPTPTTSRIRKISALSDWAPVNLKVKKRKKKDRLSSKRLGHDWWFLVLRWPLLLFIFLFIGAEFGIYVLIRQLVNAKEWVSAWRGKKGVLRKKLRASTTYEEWKEAAKELDDYLHFDEWKKIDDDPYYDWRLIKKVGRSLKMLREKKDARGCLGVLETCIRANFAGIESSRLYSETFLGTKDLLESYLDEQEKALEYIRETPDLSIDEKKKFFKSANTNLGISALCLSGGAALGYYHYGVVRAFLDADLLPRVITGTSAGGLIAALTACHTDEELKVLLVPKLADKLTACDEPFSVWSRRLWETGARFDSVIWARKSTWFTRGSMTFKEAYLRTGRILNITVIPADRHSPTKVLNYVTAPDTIIWSTLLASAAVPGIMNPVVLMQKLKDGSAVPWNWGSRFKDGSLRVDIPLQALNLYYNVTHPVVSQVNPHVHLFFFAPRGSPGRPVAHYKGKGWRGNFVLSAAEQWLKHELTKNFKVIRDLELLPEILGQDWSSIFLQRFEGAITIWPKTRASDWARILEDPDPQNLDRMMKVGKLVTWPKLHMIGNRMRIEKQIFLGRQALRKITRTRPRNISPEGITPPPNGSDLPLSVDTDAEAAFSNGTQWFYRRGHHAGTERPGDLEHDPLRSSAVRKKWVADLLHGGTEERNTRSPAYGQLPAGGFFRRLRTNSFPNLRLSGLRENVQERQDKMDVSVERSWSSDSSSDDGVSVEGSRPSYLSSPRYEPGQELDEGEESDVDM</sequence>
<name>A0AA39NMI5_ARMTA</name>
<evidence type="ECO:0000256" key="3">
    <source>
        <dbReference type="ARBA" id="ARBA00022963"/>
    </source>
</evidence>
<gene>
    <name evidence="9" type="ORF">EV420DRAFT_463592</name>
</gene>
<dbReference type="InterPro" id="IPR050301">
    <property type="entry name" value="NTE"/>
</dbReference>
<comment type="subcellular location">
    <subcellularLocation>
        <location evidence="6">Membrane</location>
        <topology evidence="6">Single-pass membrane protein</topology>
    </subcellularLocation>
</comment>
<keyword evidence="3 5" id="KW-0442">Lipid degradation</keyword>
<dbReference type="GO" id="GO:0006641">
    <property type="term" value="P:triglyceride metabolic process"/>
    <property type="evidence" value="ECO:0007669"/>
    <property type="project" value="UniProtKB-ARBA"/>
</dbReference>
<feature type="short sequence motif" description="GXSXG" evidence="5">
    <location>
        <begin position="307"/>
        <end position="311"/>
    </location>
</feature>
<feature type="region of interest" description="Disordered" evidence="7">
    <location>
        <begin position="738"/>
        <end position="792"/>
    </location>
</feature>
<dbReference type="Gene3D" id="3.40.1090.10">
    <property type="entry name" value="Cytosolic phospholipase A2 catalytic domain"/>
    <property type="match status" value="2"/>
</dbReference>
<keyword evidence="10" id="KW-1185">Reference proteome</keyword>
<evidence type="ECO:0000256" key="4">
    <source>
        <dbReference type="ARBA" id="ARBA00023098"/>
    </source>
</evidence>
<feature type="transmembrane region" description="Helical" evidence="6">
    <location>
        <begin position="94"/>
        <end position="121"/>
    </location>
</feature>
<feature type="active site" description="Nucleophile" evidence="5">
    <location>
        <position position="309"/>
    </location>
</feature>
<feature type="compositionally biased region" description="Low complexity" evidence="7">
    <location>
        <begin position="748"/>
        <end position="767"/>
    </location>
</feature>
<dbReference type="InterPro" id="IPR002641">
    <property type="entry name" value="PNPLA_dom"/>
</dbReference>
<comment type="caution">
    <text evidence="9">The sequence shown here is derived from an EMBL/GenBank/DDBJ whole genome shotgun (WGS) entry which is preliminary data.</text>
</comment>
<dbReference type="GO" id="GO:0004806">
    <property type="term" value="F:triacylglycerol lipase activity"/>
    <property type="evidence" value="ECO:0007669"/>
    <property type="project" value="InterPro"/>
</dbReference>
<dbReference type="Pfam" id="PF11815">
    <property type="entry name" value="DUF3336"/>
    <property type="match status" value="1"/>
</dbReference>
<accession>A0AA39NMI5</accession>
<evidence type="ECO:0000256" key="7">
    <source>
        <dbReference type="SAM" id="MobiDB-lite"/>
    </source>
</evidence>
<keyword evidence="6" id="KW-0812">Transmembrane</keyword>
<feature type="compositionally biased region" description="Acidic residues" evidence="7">
    <location>
        <begin position="780"/>
        <end position="792"/>
    </location>
</feature>
<dbReference type="Pfam" id="PF01734">
    <property type="entry name" value="Patatin"/>
    <property type="match status" value="1"/>
</dbReference>
<dbReference type="GO" id="GO:0016042">
    <property type="term" value="P:lipid catabolic process"/>
    <property type="evidence" value="ECO:0007669"/>
    <property type="project" value="UniProtKB-UniRule"/>
</dbReference>
<evidence type="ECO:0000313" key="10">
    <source>
        <dbReference type="Proteomes" id="UP001175211"/>
    </source>
</evidence>
<keyword evidence="2 5" id="KW-0378">Hydrolase</keyword>
<dbReference type="GO" id="GO:0016020">
    <property type="term" value="C:membrane"/>
    <property type="evidence" value="ECO:0007669"/>
    <property type="project" value="UniProtKB-SubCell"/>
</dbReference>
<dbReference type="GeneID" id="85365783"/>
<organism evidence="9 10">
    <name type="scientific">Armillaria tabescens</name>
    <name type="common">Ringless honey mushroom</name>
    <name type="synonym">Agaricus tabescens</name>
    <dbReference type="NCBI Taxonomy" id="1929756"/>
    <lineage>
        <taxon>Eukaryota</taxon>
        <taxon>Fungi</taxon>
        <taxon>Dikarya</taxon>
        <taxon>Basidiomycota</taxon>
        <taxon>Agaricomycotina</taxon>
        <taxon>Agaricomycetes</taxon>
        <taxon>Agaricomycetidae</taxon>
        <taxon>Agaricales</taxon>
        <taxon>Marasmiineae</taxon>
        <taxon>Physalacriaceae</taxon>
        <taxon>Desarmillaria</taxon>
    </lineage>
</organism>
<evidence type="ECO:0000256" key="5">
    <source>
        <dbReference type="PROSITE-ProRule" id="PRU01161"/>
    </source>
</evidence>
<dbReference type="CDD" id="cd07232">
    <property type="entry name" value="Pat_PLPL"/>
    <property type="match status" value="1"/>
</dbReference>
<keyword evidence="6" id="KW-0472">Membrane</keyword>
<feature type="compositionally biased region" description="Basic and acidic residues" evidence="7">
    <location>
        <begin position="738"/>
        <end position="747"/>
    </location>
</feature>
<dbReference type="PANTHER" id="PTHR14226">
    <property type="entry name" value="NEUROPATHY TARGET ESTERASE/SWISS CHEESE D.MELANOGASTER"/>
    <property type="match status" value="1"/>
</dbReference>
<comment type="caution">
    <text evidence="5">Lacks conserved residue(s) required for the propagation of feature annotation.</text>
</comment>
<evidence type="ECO:0000256" key="2">
    <source>
        <dbReference type="ARBA" id="ARBA00022801"/>
    </source>
</evidence>
<comment type="similarity">
    <text evidence="1 6">Belongs to the PLPL family.</text>
</comment>
<protein>
    <recommendedName>
        <fullName evidence="6">Patatin-like phospholipase domain-containing protein</fullName>
        <ecNumber evidence="6">3.1.1.-</ecNumber>
    </recommendedName>
</protein>
<dbReference type="PANTHER" id="PTHR14226:SF66">
    <property type="entry name" value="TRIACYLGLYCEROL LIPASE PTL2"/>
    <property type="match status" value="1"/>
</dbReference>
<dbReference type="Proteomes" id="UP001175211">
    <property type="component" value="Unassembled WGS sequence"/>
</dbReference>
<reference evidence="9" key="1">
    <citation type="submission" date="2023-06" db="EMBL/GenBank/DDBJ databases">
        <authorList>
            <consortium name="Lawrence Berkeley National Laboratory"/>
            <person name="Ahrendt S."/>
            <person name="Sahu N."/>
            <person name="Indic B."/>
            <person name="Wong-Bajracharya J."/>
            <person name="Merenyi Z."/>
            <person name="Ke H.-M."/>
            <person name="Monk M."/>
            <person name="Kocsube S."/>
            <person name="Drula E."/>
            <person name="Lipzen A."/>
            <person name="Balint B."/>
            <person name="Henrissat B."/>
            <person name="Andreopoulos B."/>
            <person name="Martin F.M."/>
            <person name="Harder C.B."/>
            <person name="Rigling D."/>
            <person name="Ford K.L."/>
            <person name="Foster G.D."/>
            <person name="Pangilinan J."/>
            <person name="Papanicolaou A."/>
            <person name="Barry K."/>
            <person name="LaButti K."/>
            <person name="Viragh M."/>
            <person name="Koriabine M."/>
            <person name="Yan M."/>
            <person name="Riley R."/>
            <person name="Champramary S."/>
            <person name="Plett K.L."/>
            <person name="Tsai I.J."/>
            <person name="Slot J."/>
            <person name="Sipos G."/>
            <person name="Plett J."/>
            <person name="Nagy L.G."/>
            <person name="Grigoriev I.V."/>
        </authorList>
    </citation>
    <scope>NUCLEOTIDE SEQUENCE</scope>
    <source>
        <strain evidence="9">CCBAS 213</strain>
    </source>
</reference>
<keyword evidence="6" id="KW-1133">Transmembrane helix</keyword>
<evidence type="ECO:0000256" key="6">
    <source>
        <dbReference type="RuleBase" id="RU362055"/>
    </source>
</evidence>
<dbReference type="RefSeq" id="XP_060338675.1">
    <property type="nucleotide sequence ID" value="XM_060482235.1"/>
</dbReference>